<dbReference type="InterPro" id="IPR036069">
    <property type="entry name" value="DUF34/NIF3_sf"/>
</dbReference>
<comment type="caution">
    <text evidence="1">The sequence shown here is derived from an EMBL/GenBank/DDBJ whole genome shotgun (WGS) entry which is preliminary data.</text>
</comment>
<gene>
    <name evidence="1" type="ORF">E6H05_10580</name>
</gene>
<dbReference type="Proteomes" id="UP000318834">
    <property type="component" value="Unassembled WGS sequence"/>
</dbReference>
<dbReference type="AlphaFoldDB" id="A0A537INE1"/>
<proteinExistence type="predicted"/>
<evidence type="ECO:0000313" key="1">
    <source>
        <dbReference type="EMBL" id="TMI72873.1"/>
    </source>
</evidence>
<organism evidence="1 2">
    <name type="scientific">Candidatus Segetimicrobium genomatis</name>
    <dbReference type="NCBI Taxonomy" id="2569760"/>
    <lineage>
        <taxon>Bacteria</taxon>
        <taxon>Bacillati</taxon>
        <taxon>Candidatus Sysuimicrobiota</taxon>
        <taxon>Candidatus Sysuimicrobiia</taxon>
        <taxon>Candidatus Sysuimicrobiales</taxon>
        <taxon>Candidatus Segetimicrobiaceae</taxon>
        <taxon>Candidatus Segetimicrobium</taxon>
    </lineage>
</organism>
<name>A0A537INE1_9BACT</name>
<sequence length="294" mass="31284">MTTEEIMSLALGMSGYRRVPEDSAIFVPGNGIRKVLFGLDVSTAELQLAKTLGVDLVIAHHPPGTTTEIWKVFLRHVEFMTAGGVPEDAALAAVAEKVEGLKLRGQAANYDHVPSVARLLGIPFMNVHAPLDELGRRRMREEVDAVLAPYHPASSTGATREGSAPVGTGLARGHATVGDIVEALSALPEMRAAPTKVQLALGDARNPVSKVVVAHGAYTNGGYPVAHTCFAHGIDLVVYIHIDFGELQRLRAEGRGNLIVTGHLAGDSLGFTPFLRELRKHGLEVTTFSGAIEP</sequence>
<dbReference type="EMBL" id="VBAP01000078">
    <property type="protein sequence ID" value="TMI72873.1"/>
    <property type="molecule type" value="Genomic_DNA"/>
</dbReference>
<evidence type="ECO:0008006" key="3">
    <source>
        <dbReference type="Google" id="ProtNLM"/>
    </source>
</evidence>
<reference evidence="1 2" key="1">
    <citation type="journal article" date="2019" name="Nat. Microbiol.">
        <title>Mediterranean grassland soil C-N compound turnover is dependent on rainfall and depth, and is mediated by genomically divergent microorganisms.</title>
        <authorList>
            <person name="Diamond S."/>
            <person name="Andeer P.F."/>
            <person name="Li Z."/>
            <person name="Crits-Christoph A."/>
            <person name="Burstein D."/>
            <person name="Anantharaman K."/>
            <person name="Lane K.R."/>
            <person name="Thomas B.C."/>
            <person name="Pan C."/>
            <person name="Northen T.R."/>
            <person name="Banfield J.F."/>
        </authorList>
    </citation>
    <scope>NUCLEOTIDE SEQUENCE [LARGE SCALE GENOMIC DNA]</scope>
    <source>
        <strain evidence="1">NP_8</strain>
    </source>
</reference>
<evidence type="ECO:0000313" key="2">
    <source>
        <dbReference type="Proteomes" id="UP000318834"/>
    </source>
</evidence>
<dbReference type="SUPFAM" id="SSF102705">
    <property type="entry name" value="NIF3 (NGG1p interacting factor 3)-like"/>
    <property type="match status" value="1"/>
</dbReference>
<protein>
    <recommendedName>
        <fullName evidence="3">Nif3-like dinuclear metal center hexameric protein</fullName>
    </recommendedName>
</protein>
<accession>A0A537INE1</accession>